<evidence type="ECO:0000313" key="3">
    <source>
        <dbReference type="Proteomes" id="UP000693952"/>
    </source>
</evidence>
<dbReference type="Proteomes" id="UP000693952">
    <property type="component" value="Chromosome"/>
</dbReference>
<keyword evidence="3" id="KW-1185">Reference proteome</keyword>
<protein>
    <submittedName>
        <fullName evidence="2">SH3 domain-containing protein</fullName>
    </submittedName>
</protein>
<feature type="chain" id="PRO_5045895066" evidence="1">
    <location>
        <begin position="24"/>
        <end position="192"/>
    </location>
</feature>
<dbReference type="RefSeq" id="WP_124346281.1">
    <property type="nucleotide sequence ID" value="NZ_CP027706.1"/>
</dbReference>
<reference evidence="2" key="1">
    <citation type="submission" date="2021-06" db="EMBL/GenBank/DDBJ databases">
        <title>Updating the genus Pseudomonas: Description of 43 new species and partition of the Pseudomonas putida group.</title>
        <authorList>
            <person name="Girard L."/>
            <person name="Lood C."/>
            <person name="Vandamme P."/>
            <person name="Rokni-Zadeh H."/>
            <person name="van Noort V."/>
            <person name="Hofte M."/>
            <person name="Lavigne R."/>
            <person name="De Mot R."/>
        </authorList>
    </citation>
    <scope>NUCLEOTIDE SEQUENCE</scope>
    <source>
        <strain evidence="2">CMR12a</strain>
    </source>
</reference>
<evidence type="ECO:0000313" key="2">
    <source>
        <dbReference type="EMBL" id="QXH42757.1"/>
    </source>
</evidence>
<organism evidence="2 3">
    <name type="scientific">Pseudomonas sessilinigenes</name>
    <dbReference type="NCBI Taxonomy" id="658629"/>
    <lineage>
        <taxon>Bacteria</taxon>
        <taxon>Pseudomonadati</taxon>
        <taxon>Pseudomonadota</taxon>
        <taxon>Gammaproteobacteria</taxon>
        <taxon>Pseudomonadales</taxon>
        <taxon>Pseudomonadaceae</taxon>
        <taxon>Pseudomonas</taxon>
    </lineage>
</organism>
<keyword evidence="1" id="KW-0732">Signal</keyword>
<dbReference type="EMBL" id="CP077074">
    <property type="protein sequence ID" value="QXH42757.1"/>
    <property type="molecule type" value="Genomic_DNA"/>
</dbReference>
<accession>A0ABX8MU73</accession>
<gene>
    <name evidence="2" type="ORF">KSS89_11175</name>
</gene>
<proteinExistence type="predicted"/>
<evidence type="ECO:0000256" key="1">
    <source>
        <dbReference type="SAM" id="SignalP"/>
    </source>
</evidence>
<sequence>MDRPLRLLPLCGMLLLLPLPALANPAIDCAALGESASQEAGDYRPPLEAKVTGTGRLHFHSAPNPACVDKKLFVIPGDGLTVYASTDNGWAQVMYIAKGGEDYTGWVEEQRLQFAGHYGRAQLPAEVTTFLQRHEECLHFAGEEPYDAERRAELEKATKTCIGLDRQLASLREQYKNDAEVIQALAPLENLE</sequence>
<feature type="signal peptide" evidence="1">
    <location>
        <begin position="1"/>
        <end position="23"/>
    </location>
</feature>
<name>A0ABX8MU73_9PSED</name>